<protein>
    <submittedName>
        <fullName evidence="3">Methyltransferase domain-containing protein</fullName>
    </submittedName>
</protein>
<dbReference type="SMART" id="SM00028">
    <property type="entry name" value="TPR"/>
    <property type="match status" value="4"/>
</dbReference>
<dbReference type="InterPro" id="IPR019734">
    <property type="entry name" value="TPR_rpt"/>
</dbReference>
<dbReference type="GO" id="GO:0016757">
    <property type="term" value="F:glycosyltransferase activity"/>
    <property type="evidence" value="ECO:0007669"/>
    <property type="project" value="UniProtKB-KW"/>
</dbReference>
<accession>A0ABS6H4N8</accession>
<sequence length="416" mass="42619">MGERSCGASIAEGNGVAQASADDLLRDGAARHARGDLALAERLYRRVLKLRPGDGNALNLLSVAARQRGDLAAALELSAQALATQPDSAVFLASRGATLAEAGLLEAAVAALGAALARRPGDATALRNLGQALCAMGRAGEAVAPLRRAVEITPQAAEPWIALAHALREAGQEGATAAARRALAVPGLAPALAEQARFLLAALGAEAPPDRAPASYVRDLFDQYAPRFDADLEGRLGYRTPALLAALLAQAGVAADGTRRVLDLGCGTGLSGLALKPWARRMEGLDLSPRMLAEARRRGLYDALHEAELVDFLTTRPAGFDLVAAVDVLNYLGDLGPALAGIAGALAPGGVAAFSLEAGKGDAFALGEGLRYRHDPTHVLALAAAAGLSPLAREDTALRQEKGVPVAGVLLVLGRG</sequence>
<keyword evidence="3" id="KW-0489">Methyltransferase</keyword>
<keyword evidence="3" id="KW-0808">Transferase</keyword>
<keyword evidence="4" id="KW-1185">Reference proteome</keyword>
<dbReference type="Pfam" id="PF13432">
    <property type="entry name" value="TPR_16"/>
    <property type="match status" value="2"/>
</dbReference>
<dbReference type="GO" id="GO:0032259">
    <property type="term" value="P:methylation"/>
    <property type="evidence" value="ECO:0007669"/>
    <property type="project" value="UniProtKB-KW"/>
</dbReference>
<dbReference type="GO" id="GO:0008168">
    <property type="term" value="F:methyltransferase activity"/>
    <property type="evidence" value="ECO:0007669"/>
    <property type="project" value="UniProtKB-KW"/>
</dbReference>
<dbReference type="PROSITE" id="PS50005">
    <property type="entry name" value="TPR"/>
    <property type="match status" value="1"/>
</dbReference>
<keyword evidence="1" id="KW-0802">TPR repeat</keyword>
<dbReference type="Proteomes" id="UP000689967">
    <property type="component" value="Unassembled WGS sequence"/>
</dbReference>
<comment type="caution">
    <text evidence="3">The sequence shown here is derived from an EMBL/GenBank/DDBJ whole genome shotgun (WGS) entry which is preliminary data.</text>
</comment>
<dbReference type="Pfam" id="PF08242">
    <property type="entry name" value="Methyltransf_12"/>
    <property type="match status" value="1"/>
</dbReference>
<organism evidence="3 4">
    <name type="scientific">Falsiroseomonas oleicola</name>
    <dbReference type="NCBI Taxonomy" id="2801474"/>
    <lineage>
        <taxon>Bacteria</taxon>
        <taxon>Pseudomonadati</taxon>
        <taxon>Pseudomonadota</taxon>
        <taxon>Alphaproteobacteria</taxon>
        <taxon>Acetobacterales</taxon>
        <taxon>Roseomonadaceae</taxon>
        <taxon>Falsiroseomonas</taxon>
    </lineage>
</organism>
<keyword evidence="3" id="KW-0328">Glycosyltransferase</keyword>
<dbReference type="EMBL" id="JAERQM010000002">
    <property type="protein sequence ID" value="MBU8543645.1"/>
    <property type="molecule type" value="Genomic_DNA"/>
</dbReference>
<evidence type="ECO:0000313" key="3">
    <source>
        <dbReference type="EMBL" id="MBU8543645.1"/>
    </source>
</evidence>
<evidence type="ECO:0000259" key="2">
    <source>
        <dbReference type="Pfam" id="PF08242"/>
    </source>
</evidence>
<evidence type="ECO:0000313" key="4">
    <source>
        <dbReference type="Proteomes" id="UP000689967"/>
    </source>
</evidence>
<dbReference type="InterPro" id="IPR013217">
    <property type="entry name" value="Methyltransf_12"/>
</dbReference>
<feature type="repeat" description="TPR" evidence="1">
    <location>
        <begin position="123"/>
        <end position="156"/>
    </location>
</feature>
<dbReference type="PANTHER" id="PTHR43861:SF1">
    <property type="entry name" value="TRANS-ACONITATE 2-METHYLTRANSFERASE"/>
    <property type="match status" value="1"/>
</dbReference>
<dbReference type="CDD" id="cd02440">
    <property type="entry name" value="AdoMet_MTases"/>
    <property type="match status" value="1"/>
</dbReference>
<dbReference type="PANTHER" id="PTHR43861">
    <property type="entry name" value="TRANS-ACONITATE 2-METHYLTRANSFERASE-RELATED"/>
    <property type="match status" value="1"/>
</dbReference>
<feature type="domain" description="Methyltransferase type 12" evidence="2">
    <location>
        <begin position="262"/>
        <end position="351"/>
    </location>
</feature>
<gene>
    <name evidence="3" type="ORF">JJQ90_08005</name>
</gene>
<proteinExistence type="predicted"/>
<reference evidence="3 4" key="1">
    <citation type="submission" date="2021-01" db="EMBL/GenBank/DDBJ databases">
        <title>Roseomonas sp. nov, a bacterium isolated from an oil production mixture in Yumen Oilfield.</title>
        <authorList>
            <person name="Wu D."/>
        </authorList>
    </citation>
    <scope>NUCLEOTIDE SEQUENCE [LARGE SCALE GENOMIC DNA]</scope>
    <source>
        <strain evidence="3 4">ROY-5-3</strain>
    </source>
</reference>
<evidence type="ECO:0000256" key="1">
    <source>
        <dbReference type="PROSITE-ProRule" id="PRU00339"/>
    </source>
</evidence>
<name>A0ABS6H4N8_9PROT</name>